<proteinExistence type="predicted"/>
<accession>A0AA45V6E0</accession>
<dbReference type="RefSeq" id="WP_032740727.1">
    <property type="nucleotide sequence ID" value="NZ_FNRW01000002.1"/>
</dbReference>
<sequence length="208" mass="23045">MAIRFRYALHVETDLIHVWPSKAARTHDIGFESDCWRDGWRPLPSWEARPLMGSLTGETGHMAFMVGVWAGMHPECVHCTVAQLERAQAEGVADSGRRAGKNDATDVTGCMRLRLNALAGELGDGWSYGPAFAGLYGEPTVPVFYGDRLAGNLVFPAGGPLRRMWGPCGDRRHLYQKPCRRIGNLLRQAAGIDPLPDVNRRPKRVTPR</sequence>
<evidence type="ECO:0000313" key="1">
    <source>
        <dbReference type="EMBL" id="SEB39583.1"/>
    </source>
</evidence>
<name>A0AA45V6E0_BIFLN</name>
<organism evidence="1 2">
    <name type="scientific">Bifidobacterium longum</name>
    <dbReference type="NCBI Taxonomy" id="216816"/>
    <lineage>
        <taxon>Bacteria</taxon>
        <taxon>Bacillati</taxon>
        <taxon>Actinomycetota</taxon>
        <taxon>Actinomycetes</taxon>
        <taxon>Bifidobacteriales</taxon>
        <taxon>Bifidobacteriaceae</taxon>
        <taxon>Bifidobacterium</taxon>
    </lineage>
</organism>
<gene>
    <name evidence="1" type="ORF">SAMN04489748_0905</name>
</gene>
<dbReference type="Proteomes" id="UP000182842">
    <property type="component" value="Unassembled WGS sequence"/>
</dbReference>
<dbReference type="AlphaFoldDB" id="A0AA45V6E0"/>
<protein>
    <submittedName>
        <fullName evidence="1">Uncharacterized protein</fullName>
    </submittedName>
</protein>
<comment type="caution">
    <text evidence="1">The sequence shown here is derived from an EMBL/GenBank/DDBJ whole genome shotgun (WGS) entry which is preliminary data.</text>
</comment>
<dbReference type="GeneID" id="69578126"/>
<reference evidence="1 2" key="1">
    <citation type="submission" date="2016-10" db="EMBL/GenBank/DDBJ databases">
        <authorList>
            <person name="Varghese N."/>
            <person name="Submissions S."/>
        </authorList>
    </citation>
    <scope>NUCLEOTIDE SEQUENCE [LARGE SCALE GENOMIC DNA]</scope>
    <source>
        <strain evidence="1 2">DSM 20219</strain>
    </source>
</reference>
<dbReference type="EMBL" id="FNRW01000002">
    <property type="protein sequence ID" value="SEB39583.1"/>
    <property type="molecule type" value="Genomic_DNA"/>
</dbReference>
<evidence type="ECO:0000313" key="2">
    <source>
        <dbReference type="Proteomes" id="UP000182842"/>
    </source>
</evidence>